<name>A0AAW1NM22_9CHLO</name>
<protein>
    <recommendedName>
        <fullName evidence="11">ERCC4 domain-containing protein</fullName>
    </recommendedName>
</protein>
<sequence>MAEEAMGQLLPFHRRMVQELVDTDGLCVMAAGMGWHKVVAVVIRLQLERLRDPQQRDGIATRPLAPSELPMEITNETPAAARTELYQMRGCLFVTTRILVVDFLNARLRGNQVAGIVVLNAQKVTDTSGEGFAVRLFRTNNPRGFVRAFSDNPVAVTAGFAKTEKIMKALYIRRLYLWPRWEAQVKDVLSRDDQDIEVVELELEMSDAMADIQEALTQLLDACIQELKKSNKIDSTQLSLEAGLFHSFDDMVRRQLDSVWHTVSQRTKQLVSDLKTVRTLLEFLLHFDCVTFLTFLETLRATENVGALWLFRDPTHTVFQQAKRRVFELQNKAAKAKAAKKRPKPDADADAEGDNAEGASPEKPGPLGLVPVLEEMPKWRVVCDIVKEVQQERVAMSSKAETSGRSDDSSDQDGDVEAQHLILVIAQEARTCQQLREVVRHSSGRPLLEGLYSGYLLQRLQRSKAGGSLGSGRGFGRKAYSSRGRRGGRGGAHMDRLDELRAARLSSNPAEDAALMSQARQMASEKDGRGGMRGGRRGRGRRGVSTAQCRAAEKGKEPVQAEAVNGHEQSGARAKDNSSEIVGGCAFSALESHDEGVLERLQPHYVIMYDPDVAFVRQLEVYKAQNPGIPLRVYNLRYASSLEADKYAAALSREQKAFEDLISNKRHLVLPDLATDLATLSQHPSALSWSGGTLMLTHPGVDDPGGLPGSGASNAVTRRAGGRSANKVVMSKVVVDVREFMSPLPAVLHQQGLEVIPVTLEVGDYILSPEICVERKSLSDLRQSFISGRLYHQATAMTKHYTTPVLLIEFQRDAAFVLNAEHDIGADIQNNSLISKLVLLLTHFPRLRVIWSRSLHATAAIYAALKQNQDDPDAIFAAAVGVPEEAGQEQQGGANQEAVVNTAAVDVLRRLPGVGEGNYRSLMAAAGSLAGLAEMSLQDLEQAAGGLNAAKKLHDWLHAVCPRLP</sequence>
<dbReference type="SUPFAM" id="SSF47781">
    <property type="entry name" value="RuvA domain 2-like"/>
    <property type="match status" value="1"/>
</dbReference>
<feature type="region of interest" description="Disordered" evidence="10">
    <location>
        <begin position="509"/>
        <end position="577"/>
    </location>
</feature>
<keyword evidence="8" id="KW-0234">DNA repair</keyword>
<dbReference type="InterPro" id="IPR011335">
    <property type="entry name" value="Restrct_endonuc-II-like"/>
</dbReference>
<evidence type="ECO:0000256" key="3">
    <source>
        <dbReference type="ARBA" id="ARBA00022722"/>
    </source>
</evidence>
<dbReference type="InterPro" id="IPR006166">
    <property type="entry name" value="ERCC4_domain"/>
</dbReference>
<dbReference type="AlphaFoldDB" id="A0AAW1NM22"/>
<evidence type="ECO:0000256" key="1">
    <source>
        <dbReference type="ARBA" id="ARBA00004123"/>
    </source>
</evidence>
<keyword evidence="5" id="KW-0227">DNA damage</keyword>
<dbReference type="GO" id="GO:0003697">
    <property type="term" value="F:single-stranded DNA binding"/>
    <property type="evidence" value="ECO:0007669"/>
    <property type="project" value="TreeGrafter"/>
</dbReference>
<dbReference type="CDD" id="cd20078">
    <property type="entry name" value="XPF_nuclease_XPF_euk"/>
    <property type="match status" value="1"/>
</dbReference>
<evidence type="ECO:0000313" key="13">
    <source>
        <dbReference type="Proteomes" id="UP001465755"/>
    </source>
</evidence>
<keyword evidence="13" id="KW-1185">Reference proteome</keyword>
<dbReference type="InterPro" id="IPR047520">
    <property type="entry name" value="XPF_nuclease"/>
</dbReference>
<dbReference type="EMBL" id="JALJOQ010000283">
    <property type="protein sequence ID" value="KAK9786066.1"/>
    <property type="molecule type" value="Genomic_DNA"/>
</dbReference>
<evidence type="ECO:0000256" key="5">
    <source>
        <dbReference type="ARBA" id="ARBA00022763"/>
    </source>
</evidence>
<dbReference type="InterPro" id="IPR010994">
    <property type="entry name" value="RuvA_2-like"/>
</dbReference>
<feature type="region of interest" description="Disordered" evidence="10">
    <location>
        <begin position="334"/>
        <end position="369"/>
    </location>
</feature>
<keyword evidence="3" id="KW-0540">Nuclease</keyword>
<evidence type="ECO:0000256" key="4">
    <source>
        <dbReference type="ARBA" id="ARBA00022759"/>
    </source>
</evidence>
<dbReference type="GO" id="GO:0000712">
    <property type="term" value="P:resolution of meiotic recombination intermediates"/>
    <property type="evidence" value="ECO:0007669"/>
    <property type="project" value="TreeGrafter"/>
</dbReference>
<organism evidence="12 13">
    <name type="scientific">Symbiochloris irregularis</name>
    <dbReference type="NCBI Taxonomy" id="706552"/>
    <lineage>
        <taxon>Eukaryota</taxon>
        <taxon>Viridiplantae</taxon>
        <taxon>Chlorophyta</taxon>
        <taxon>core chlorophytes</taxon>
        <taxon>Trebouxiophyceae</taxon>
        <taxon>Trebouxiales</taxon>
        <taxon>Trebouxiaceae</taxon>
        <taxon>Symbiochloris</taxon>
    </lineage>
</organism>
<dbReference type="PANTHER" id="PTHR10150">
    <property type="entry name" value="DNA REPAIR ENDONUCLEASE XPF"/>
    <property type="match status" value="1"/>
</dbReference>
<dbReference type="GO" id="GO:0000014">
    <property type="term" value="F:single-stranded DNA endodeoxyribonuclease activity"/>
    <property type="evidence" value="ECO:0007669"/>
    <property type="project" value="TreeGrafter"/>
</dbReference>
<proteinExistence type="inferred from homology"/>
<evidence type="ECO:0000256" key="10">
    <source>
        <dbReference type="SAM" id="MobiDB-lite"/>
    </source>
</evidence>
<reference evidence="12 13" key="1">
    <citation type="journal article" date="2024" name="Nat. Commun.">
        <title>Phylogenomics reveals the evolutionary origins of lichenization in chlorophyte algae.</title>
        <authorList>
            <person name="Puginier C."/>
            <person name="Libourel C."/>
            <person name="Otte J."/>
            <person name="Skaloud P."/>
            <person name="Haon M."/>
            <person name="Grisel S."/>
            <person name="Petersen M."/>
            <person name="Berrin J.G."/>
            <person name="Delaux P.M."/>
            <person name="Dal Grande F."/>
            <person name="Keller J."/>
        </authorList>
    </citation>
    <scope>NUCLEOTIDE SEQUENCE [LARGE SCALE GENOMIC DNA]</scope>
    <source>
        <strain evidence="12 13">SAG 2036</strain>
    </source>
</reference>
<dbReference type="GO" id="GO:0000724">
    <property type="term" value="P:double-strand break repair via homologous recombination"/>
    <property type="evidence" value="ECO:0007669"/>
    <property type="project" value="TreeGrafter"/>
</dbReference>
<dbReference type="SUPFAM" id="SSF52980">
    <property type="entry name" value="Restriction endonuclease-like"/>
    <property type="match status" value="1"/>
</dbReference>
<accession>A0AAW1NM22</accession>
<dbReference type="GO" id="GO:0000110">
    <property type="term" value="C:nucleotide-excision repair factor 1 complex"/>
    <property type="evidence" value="ECO:0007669"/>
    <property type="project" value="TreeGrafter"/>
</dbReference>
<keyword evidence="9" id="KW-0539">Nucleus</keyword>
<feature type="compositionally biased region" description="Basic residues" evidence="10">
    <location>
        <begin position="334"/>
        <end position="343"/>
    </location>
</feature>
<dbReference type="Gene3D" id="3.40.50.10130">
    <property type="match status" value="1"/>
</dbReference>
<gene>
    <name evidence="12" type="ORF">WJX73_009267</name>
</gene>
<dbReference type="Pfam" id="PF02732">
    <property type="entry name" value="ERCC4"/>
    <property type="match status" value="1"/>
</dbReference>
<feature type="region of interest" description="Disordered" evidence="10">
    <location>
        <begin position="394"/>
        <end position="414"/>
    </location>
</feature>
<evidence type="ECO:0000256" key="2">
    <source>
        <dbReference type="ARBA" id="ARBA00010015"/>
    </source>
</evidence>
<dbReference type="FunFam" id="3.40.50.10130:FF:000002">
    <property type="entry name" value="DNA repair endonuclease XPF"/>
    <property type="match status" value="1"/>
</dbReference>
<evidence type="ECO:0000259" key="11">
    <source>
        <dbReference type="SMART" id="SM00891"/>
    </source>
</evidence>
<dbReference type="Gene3D" id="1.10.150.20">
    <property type="entry name" value="5' to 3' exonuclease, C-terminal subdomain"/>
    <property type="match status" value="1"/>
</dbReference>
<feature type="domain" description="ERCC4" evidence="11">
    <location>
        <begin position="732"/>
        <end position="812"/>
    </location>
</feature>
<comment type="similarity">
    <text evidence="2">Belongs to the XPF family.</text>
</comment>
<dbReference type="SMART" id="SM00891">
    <property type="entry name" value="ERCC4"/>
    <property type="match status" value="1"/>
</dbReference>
<comment type="caution">
    <text evidence="12">The sequence shown here is derived from an EMBL/GenBank/DDBJ whole genome shotgun (WGS) entry which is preliminary data.</text>
</comment>
<keyword evidence="7" id="KW-0238">DNA-binding</keyword>
<dbReference type="GO" id="GO:0003684">
    <property type="term" value="F:damaged DNA binding"/>
    <property type="evidence" value="ECO:0007669"/>
    <property type="project" value="TreeGrafter"/>
</dbReference>
<keyword evidence="6" id="KW-0378">Hydrolase</keyword>
<dbReference type="GO" id="GO:1901255">
    <property type="term" value="P:nucleotide-excision repair involved in interstrand cross-link repair"/>
    <property type="evidence" value="ECO:0007669"/>
    <property type="project" value="TreeGrafter"/>
</dbReference>
<dbReference type="Proteomes" id="UP001465755">
    <property type="component" value="Unassembled WGS sequence"/>
</dbReference>
<dbReference type="PANTHER" id="PTHR10150:SF0">
    <property type="entry name" value="DNA REPAIR ENDONUCLEASE XPF"/>
    <property type="match status" value="1"/>
</dbReference>
<evidence type="ECO:0000256" key="6">
    <source>
        <dbReference type="ARBA" id="ARBA00022801"/>
    </source>
</evidence>
<evidence type="ECO:0000256" key="9">
    <source>
        <dbReference type="ARBA" id="ARBA00023242"/>
    </source>
</evidence>
<keyword evidence="4" id="KW-0255">Endonuclease</keyword>
<evidence type="ECO:0000256" key="8">
    <source>
        <dbReference type="ARBA" id="ARBA00023204"/>
    </source>
</evidence>
<evidence type="ECO:0000313" key="12">
    <source>
        <dbReference type="EMBL" id="KAK9786066.1"/>
    </source>
</evidence>
<evidence type="ECO:0000256" key="7">
    <source>
        <dbReference type="ARBA" id="ARBA00023125"/>
    </source>
</evidence>
<comment type="subcellular location">
    <subcellularLocation>
        <location evidence="1">Nucleus</location>
    </subcellularLocation>
</comment>
<feature type="region of interest" description="Disordered" evidence="10">
    <location>
        <begin position="466"/>
        <end position="493"/>
    </location>
</feature>